<reference evidence="3" key="1">
    <citation type="submission" date="2021-08" db="EMBL/GenBank/DDBJ databases">
        <authorList>
            <person name="Stevens D.C."/>
        </authorList>
    </citation>
    <scope>NUCLEOTIDE SEQUENCE</scope>
    <source>
        <strain evidence="3">DSM 53165</strain>
    </source>
</reference>
<feature type="domain" description="TssC1 C-terminal" evidence="2">
    <location>
        <begin position="399"/>
        <end position="508"/>
    </location>
</feature>
<organism evidence="3 4">
    <name type="scientific">Nannocystis pusilla</name>
    <dbReference type="NCBI Taxonomy" id="889268"/>
    <lineage>
        <taxon>Bacteria</taxon>
        <taxon>Pseudomonadati</taxon>
        <taxon>Myxococcota</taxon>
        <taxon>Polyangia</taxon>
        <taxon>Nannocystales</taxon>
        <taxon>Nannocystaceae</taxon>
        <taxon>Nannocystis</taxon>
    </lineage>
</organism>
<dbReference type="NCBIfam" id="TIGR03355">
    <property type="entry name" value="VI_chp_2"/>
    <property type="match status" value="1"/>
</dbReference>
<protein>
    <submittedName>
        <fullName evidence="3">Type VI secretion system contractile sheath large subunit</fullName>
    </submittedName>
</protein>
<evidence type="ECO:0000259" key="2">
    <source>
        <dbReference type="Pfam" id="PF18945"/>
    </source>
</evidence>
<name>A0ABS7TTY6_9BACT</name>
<keyword evidence="4" id="KW-1185">Reference proteome</keyword>
<proteinExistence type="predicted"/>
<comment type="caution">
    <text evidence="3">The sequence shown here is derived from an EMBL/GenBank/DDBJ whole genome shotgun (WGS) entry which is preliminary data.</text>
</comment>
<dbReference type="PANTHER" id="PTHR35565">
    <property type="entry name" value="CYTOPLASMIC PROTEIN-RELATED"/>
    <property type="match status" value="1"/>
</dbReference>
<dbReference type="Pfam" id="PF05943">
    <property type="entry name" value="VipB"/>
    <property type="match status" value="1"/>
</dbReference>
<dbReference type="EMBL" id="JAIRAU010000027">
    <property type="protein sequence ID" value="MBZ5711704.1"/>
    <property type="molecule type" value="Genomic_DNA"/>
</dbReference>
<evidence type="ECO:0000313" key="3">
    <source>
        <dbReference type="EMBL" id="MBZ5711704.1"/>
    </source>
</evidence>
<accession>A0ABS7TTY6</accession>
<dbReference type="Pfam" id="PF18945">
    <property type="entry name" value="VipB_2"/>
    <property type="match status" value="1"/>
</dbReference>
<evidence type="ECO:0000259" key="1">
    <source>
        <dbReference type="Pfam" id="PF05943"/>
    </source>
</evidence>
<dbReference type="Proteomes" id="UP001139031">
    <property type="component" value="Unassembled WGS sequence"/>
</dbReference>
<dbReference type="InterPro" id="IPR044032">
    <property type="entry name" value="TssC1_C"/>
</dbReference>
<dbReference type="PANTHER" id="PTHR35565:SF1">
    <property type="entry name" value="TYPE VI SECRETION SYSTEM CONTRACTILE SHEATH LARGE SUBUNIT"/>
    <property type="match status" value="1"/>
</dbReference>
<dbReference type="InterPro" id="IPR010269">
    <property type="entry name" value="T6SS_TssC-like"/>
</dbReference>
<evidence type="ECO:0000313" key="4">
    <source>
        <dbReference type="Proteomes" id="UP001139031"/>
    </source>
</evidence>
<gene>
    <name evidence="3" type="primary">tssC</name>
    <name evidence="3" type="ORF">K7C98_20885</name>
</gene>
<dbReference type="InterPro" id="IPR044031">
    <property type="entry name" value="TssC1_N"/>
</dbReference>
<sequence>MTNGSGDDQGPKGGTPGGTLLSELLTVTNIGPRGSEPYKLVRQGTHKLLDDLLRKAEAAPKLDRQLVDEMIGEIDRRMSAQISAVLHHPRVQQLESAWRGVRYLVDQIDFDHNIGLDLVQVTKEELRLDFEDAPDITGSGLYDLVYRRQFGTLGGKPYAVLCSTHEFGLDGEDVGLLKQCAAVAAMAHAPILVNAAPSMFGLSSFTELTKIKDLPALFDGGKYARWNAFRDSEDARFVGVCMPRFLLRYPYGEPVHVPEDSSEYVPAAQRPDVPVTAFAYTEDVIDRHERYLWAPASLAMTARIADSFTRYRWCPNIVGPQGGGAIHDLPLHIYEQHGHLKTKSPIEVALDDQWERELSEQGLIGLVFRKHSANAVFVSANSAHRPKLYPRTPEGQAAARSDEVGSRLPYTFVIARIAHYMKVLQREQIGSWQTRSDLERELNGWLRGYVSDMPDPPPDTRARKPLRRARVTVQEVPGQQQWFRCDLAVEPHFSLDGVAVELALVGKLDRA</sequence>
<dbReference type="RefSeq" id="WP_224193465.1">
    <property type="nucleotide sequence ID" value="NZ_JAIRAU010000027.1"/>
</dbReference>
<feature type="domain" description="TssC1 N-terminal" evidence="1">
    <location>
        <begin position="68"/>
        <end position="384"/>
    </location>
</feature>